<evidence type="ECO:0000259" key="6">
    <source>
        <dbReference type="Pfam" id="PF00176"/>
    </source>
</evidence>
<dbReference type="PANTHER" id="PTHR45626">
    <property type="entry name" value="TRANSCRIPTION TERMINATION FACTOR 2-RELATED"/>
    <property type="match status" value="1"/>
</dbReference>
<dbReference type="GO" id="GO:0004386">
    <property type="term" value="F:helicase activity"/>
    <property type="evidence" value="ECO:0007669"/>
    <property type="project" value="UniProtKB-KW"/>
</dbReference>
<feature type="compositionally biased region" description="Basic and acidic residues" evidence="5">
    <location>
        <begin position="151"/>
        <end position="160"/>
    </location>
</feature>
<dbReference type="Pfam" id="PF00176">
    <property type="entry name" value="SNF2-rel_dom"/>
    <property type="match status" value="1"/>
</dbReference>
<dbReference type="GO" id="GO:0016787">
    <property type="term" value="F:hydrolase activity"/>
    <property type="evidence" value="ECO:0007669"/>
    <property type="project" value="UniProtKB-KW"/>
</dbReference>
<dbReference type="GO" id="GO:0005634">
    <property type="term" value="C:nucleus"/>
    <property type="evidence" value="ECO:0007669"/>
    <property type="project" value="TreeGrafter"/>
</dbReference>
<feature type="compositionally biased region" description="Low complexity" evidence="5">
    <location>
        <begin position="50"/>
        <end position="62"/>
    </location>
</feature>
<dbReference type="EMBL" id="DF977446">
    <property type="protein sequence ID" value="GAW25075.1"/>
    <property type="molecule type" value="Genomic_DNA"/>
</dbReference>
<evidence type="ECO:0000256" key="2">
    <source>
        <dbReference type="ARBA" id="ARBA00022801"/>
    </source>
</evidence>
<sequence length="445" mass="49434">MADPQDTDLATESHPTGLLQGGCRKQVGNEAIRIQPESSGDDRITVALQTEGNTGTEGNTSTEEYERPNDDGSPCPNDSNKPSYMTELEPTDLRTVSSGFDFEDPNKNETVPTQDEESHQCVSLGLPNLPSPQILEGMEDSHAPSLAADIEVDKEAEIKISTKSKRNKASGRKTGPRPKSAKEWFAKRHKDTQQSLPEVTSLKRKRAKNADEDEISRPEKRKRSKNIETRGSKKKTGRPKKSDRSVKTMTEMVETLRHSNPMKARIAFGDLPEANPIIATTKGNQLKQIINNLPEHADKYGTSEDRKKLDMATRSFGSRNCVAKDGKWLIKGMTTALLNHQVIGTSWMLQREFCKEGPWGGILGDEMGMGKTLQALGCIVSNKPTDDDLKTHYPATLIVAPATAIKQWEEEIRKHADRNYIVSVLHYKKCKELDSQILKSVNGVM</sequence>
<gene>
    <name evidence="7" type="ORF">SAMD00023353_0103320</name>
</gene>
<keyword evidence="4" id="KW-0067">ATP-binding</keyword>
<keyword evidence="8" id="KW-1185">Reference proteome</keyword>
<dbReference type="InterPro" id="IPR000330">
    <property type="entry name" value="SNF2_N"/>
</dbReference>
<name>A0A1S8A5B2_ROSNE</name>
<dbReference type="PANTHER" id="PTHR45626:SF17">
    <property type="entry name" value="HELICASE-LIKE TRANSCRIPTION FACTOR"/>
    <property type="match status" value="1"/>
</dbReference>
<feature type="region of interest" description="Disordered" evidence="5">
    <location>
        <begin position="1"/>
        <end position="247"/>
    </location>
</feature>
<evidence type="ECO:0000256" key="3">
    <source>
        <dbReference type="ARBA" id="ARBA00022806"/>
    </source>
</evidence>
<accession>A0A1S8A5B2</accession>
<dbReference type="SUPFAM" id="SSF52540">
    <property type="entry name" value="P-loop containing nucleoside triphosphate hydrolases"/>
    <property type="match status" value="1"/>
</dbReference>
<evidence type="ECO:0000313" key="7">
    <source>
        <dbReference type="EMBL" id="GAW25075.1"/>
    </source>
</evidence>
<feature type="compositionally biased region" description="Basic residues" evidence="5">
    <location>
        <begin position="162"/>
        <end position="176"/>
    </location>
</feature>
<evidence type="ECO:0000256" key="5">
    <source>
        <dbReference type="SAM" id="MobiDB-lite"/>
    </source>
</evidence>
<dbReference type="OrthoDB" id="448448at2759"/>
<dbReference type="GO" id="GO:0005524">
    <property type="term" value="F:ATP binding"/>
    <property type="evidence" value="ECO:0007669"/>
    <property type="project" value="UniProtKB-KW"/>
</dbReference>
<dbReference type="STRING" id="77044.A0A1S8A5B2"/>
<proteinExistence type="predicted"/>
<dbReference type="InterPro" id="IPR038718">
    <property type="entry name" value="SNF2-like_sf"/>
</dbReference>
<dbReference type="Proteomes" id="UP000054516">
    <property type="component" value="Unassembled WGS sequence"/>
</dbReference>
<feature type="domain" description="SNF2 N-terminal" evidence="6">
    <location>
        <begin position="340"/>
        <end position="429"/>
    </location>
</feature>
<keyword evidence="1" id="KW-0547">Nucleotide-binding</keyword>
<evidence type="ECO:0000313" key="8">
    <source>
        <dbReference type="Proteomes" id="UP000054516"/>
    </source>
</evidence>
<reference evidence="7" key="1">
    <citation type="submission" date="2016-03" db="EMBL/GenBank/DDBJ databases">
        <title>Draft genome sequence of Rosellinia necatrix.</title>
        <authorList>
            <person name="Kanematsu S."/>
        </authorList>
    </citation>
    <scope>NUCLEOTIDE SEQUENCE [LARGE SCALE GENOMIC DNA]</scope>
    <source>
        <strain evidence="7">W97</strain>
    </source>
</reference>
<keyword evidence="3" id="KW-0347">Helicase</keyword>
<keyword evidence="2" id="KW-0378">Hydrolase</keyword>
<protein>
    <submittedName>
        <fullName evidence="7">Putative SNF2 family domain-containing protein</fullName>
    </submittedName>
</protein>
<dbReference type="AlphaFoldDB" id="A0A1S8A5B2"/>
<evidence type="ECO:0000256" key="1">
    <source>
        <dbReference type="ARBA" id="ARBA00022741"/>
    </source>
</evidence>
<dbReference type="GO" id="GO:0008094">
    <property type="term" value="F:ATP-dependent activity, acting on DNA"/>
    <property type="evidence" value="ECO:0007669"/>
    <property type="project" value="TreeGrafter"/>
</dbReference>
<dbReference type="InterPro" id="IPR050628">
    <property type="entry name" value="SNF2_RAD54_helicase_TF"/>
</dbReference>
<dbReference type="InterPro" id="IPR027417">
    <property type="entry name" value="P-loop_NTPase"/>
</dbReference>
<dbReference type="Gene3D" id="3.40.50.10810">
    <property type="entry name" value="Tandem AAA-ATPase domain"/>
    <property type="match status" value="1"/>
</dbReference>
<evidence type="ECO:0000256" key="4">
    <source>
        <dbReference type="ARBA" id="ARBA00022840"/>
    </source>
</evidence>
<dbReference type="GO" id="GO:0006281">
    <property type="term" value="P:DNA repair"/>
    <property type="evidence" value="ECO:0007669"/>
    <property type="project" value="TreeGrafter"/>
</dbReference>
<organism evidence="7">
    <name type="scientific">Rosellinia necatrix</name>
    <name type="common">White root-rot fungus</name>
    <dbReference type="NCBI Taxonomy" id="77044"/>
    <lineage>
        <taxon>Eukaryota</taxon>
        <taxon>Fungi</taxon>
        <taxon>Dikarya</taxon>
        <taxon>Ascomycota</taxon>
        <taxon>Pezizomycotina</taxon>
        <taxon>Sordariomycetes</taxon>
        <taxon>Xylariomycetidae</taxon>
        <taxon>Xylariales</taxon>
        <taxon>Xylariaceae</taxon>
        <taxon>Rosellinia</taxon>
    </lineage>
</organism>